<evidence type="ECO:0000313" key="1">
    <source>
        <dbReference type="EMBL" id="GKV32489.1"/>
    </source>
</evidence>
<protein>
    <submittedName>
        <fullName evidence="1">Uncharacterized protein</fullName>
    </submittedName>
</protein>
<comment type="caution">
    <text evidence="1">The sequence shown here is derived from an EMBL/GenBank/DDBJ whole genome shotgun (WGS) entry which is preliminary data.</text>
</comment>
<dbReference type="AlphaFoldDB" id="A0AAV5L5V4"/>
<proteinExistence type="predicted"/>
<sequence>MLFRSFSATGSKLRPSVQDLALDVLPLSLALPEVERLIQDFRIPLYKGFYLIEEAIQFAQQYLGDSFFISPHLSPDLQEPSGEIVKTTLAPLAGGRQIKWYQSFFIYIWSRVLFFLFPDPLQPTSPSHRPPFSDREHRQKRGEFSFFLVLGLEVNPEIPLHSADFRICSALLCPSASSSCRWSASRFFGKGTTKNHPFSLNSSWVTLIVLWVLEF</sequence>
<organism evidence="1 2">
    <name type="scientific">Rubroshorea leprosula</name>
    <dbReference type="NCBI Taxonomy" id="152421"/>
    <lineage>
        <taxon>Eukaryota</taxon>
        <taxon>Viridiplantae</taxon>
        <taxon>Streptophyta</taxon>
        <taxon>Embryophyta</taxon>
        <taxon>Tracheophyta</taxon>
        <taxon>Spermatophyta</taxon>
        <taxon>Magnoliopsida</taxon>
        <taxon>eudicotyledons</taxon>
        <taxon>Gunneridae</taxon>
        <taxon>Pentapetalae</taxon>
        <taxon>rosids</taxon>
        <taxon>malvids</taxon>
        <taxon>Malvales</taxon>
        <taxon>Dipterocarpaceae</taxon>
        <taxon>Rubroshorea</taxon>
    </lineage>
</organism>
<evidence type="ECO:0000313" key="2">
    <source>
        <dbReference type="Proteomes" id="UP001054252"/>
    </source>
</evidence>
<reference evidence="1 2" key="1">
    <citation type="journal article" date="2021" name="Commun. Biol.">
        <title>The genome of Shorea leprosula (Dipterocarpaceae) highlights the ecological relevance of drought in aseasonal tropical rainforests.</title>
        <authorList>
            <person name="Ng K.K.S."/>
            <person name="Kobayashi M.J."/>
            <person name="Fawcett J.A."/>
            <person name="Hatakeyama M."/>
            <person name="Paape T."/>
            <person name="Ng C.H."/>
            <person name="Ang C.C."/>
            <person name="Tnah L.H."/>
            <person name="Lee C.T."/>
            <person name="Nishiyama T."/>
            <person name="Sese J."/>
            <person name="O'Brien M.J."/>
            <person name="Copetti D."/>
            <person name="Mohd Noor M.I."/>
            <person name="Ong R.C."/>
            <person name="Putra M."/>
            <person name="Sireger I.Z."/>
            <person name="Indrioko S."/>
            <person name="Kosugi Y."/>
            <person name="Izuno A."/>
            <person name="Isagi Y."/>
            <person name="Lee S.L."/>
            <person name="Shimizu K.K."/>
        </authorList>
    </citation>
    <scope>NUCLEOTIDE SEQUENCE [LARGE SCALE GENOMIC DNA]</scope>
    <source>
        <strain evidence="1">214</strain>
    </source>
</reference>
<name>A0AAV5L5V4_9ROSI</name>
<keyword evidence="2" id="KW-1185">Reference proteome</keyword>
<dbReference type="EMBL" id="BPVZ01000096">
    <property type="protein sequence ID" value="GKV32489.1"/>
    <property type="molecule type" value="Genomic_DNA"/>
</dbReference>
<dbReference type="Proteomes" id="UP001054252">
    <property type="component" value="Unassembled WGS sequence"/>
</dbReference>
<gene>
    <name evidence="1" type="ORF">SLEP1_g41089</name>
</gene>
<accession>A0AAV5L5V4</accession>